<keyword evidence="10" id="KW-1185">Reference proteome</keyword>
<evidence type="ECO:0000256" key="3">
    <source>
        <dbReference type="ARBA" id="ARBA00022475"/>
    </source>
</evidence>
<dbReference type="GO" id="GO:0031460">
    <property type="term" value="P:glycine betaine transport"/>
    <property type="evidence" value="ECO:0007669"/>
    <property type="project" value="TreeGrafter"/>
</dbReference>
<feature type="transmembrane region" description="Helical" evidence="8">
    <location>
        <begin position="58"/>
        <end position="78"/>
    </location>
</feature>
<organism evidence="9 10">
    <name type="scientific">Paucilactobacillus oligofermentans DSM 15707 = LMG 22743</name>
    <dbReference type="NCBI Taxonomy" id="1423778"/>
    <lineage>
        <taxon>Bacteria</taxon>
        <taxon>Bacillati</taxon>
        <taxon>Bacillota</taxon>
        <taxon>Bacilli</taxon>
        <taxon>Lactobacillales</taxon>
        <taxon>Lactobacillaceae</taxon>
        <taxon>Paucilactobacillus</taxon>
    </lineage>
</organism>
<feature type="transmembrane region" description="Helical" evidence="8">
    <location>
        <begin position="25"/>
        <end position="46"/>
    </location>
</feature>
<evidence type="ECO:0000256" key="5">
    <source>
        <dbReference type="ARBA" id="ARBA00022989"/>
    </source>
</evidence>
<comment type="subcellular location">
    <subcellularLocation>
        <location evidence="1 7">Cell membrane</location>
        <topology evidence="1 7">Multi-pass membrane protein</topology>
    </subcellularLocation>
</comment>
<dbReference type="EMBL" id="AZFE01000031">
    <property type="protein sequence ID" value="KRL55619.1"/>
    <property type="molecule type" value="Genomic_DNA"/>
</dbReference>
<dbReference type="RefSeq" id="WP_057890150.1">
    <property type="nucleotide sequence ID" value="NZ_AZFE01000031.1"/>
</dbReference>
<dbReference type="KEGG" id="lol:LACOL_0084"/>
<evidence type="ECO:0000256" key="7">
    <source>
        <dbReference type="RuleBase" id="RU003942"/>
    </source>
</evidence>
<dbReference type="PANTHER" id="PTHR30561">
    <property type="entry name" value="SMR FAMILY PROTON-DEPENDENT DRUG EFFLUX TRANSPORTER SUGE"/>
    <property type="match status" value="1"/>
</dbReference>
<sequence>MGYVFLSVAIIGEFCATNFLKLSDGFHNLSFTAASMLGYLVTFYFLSLSLKTIEMDVAYAIWAAVGIVLIALFSVVYWKEPLNLPSIFGIALIAIGVLILQLFGTGEH</sequence>
<evidence type="ECO:0000256" key="4">
    <source>
        <dbReference type="ARBA" id="ARBA00022692"/>
    </source>
</evidence>
<evidence type="ECO:0000256" key="1">
    <source>
        <dbReference type="ARBA" id="ARBA00004651"/>
    </source>
</evidence>
<dbReference type="Pfam" id="PF00893">
    <property type="entry name" value="Multi_Drug_Res"/>
    <property type="match status" value="1"/>
</dbReference>
<gene>
    <name evidence="9" type="ORF">FC70_GL001221</name>
</gene>
<dbReference type="InterPro" id="IPR000390">
    <property type="entry name" value="Small_drug/metabolite_transptr"/>
</dbReference>
<dbReference type="PATRIC" id="fig|1423778.4.peg.1255"/>
<dbReference type="Proteomes" id="UP000051697">
    <property type="component" value="Unassembled WGS sequence"/>
</dbReference>
<evidence type="ECO:0000313" key="10">
    <source>
        <dbReference type="Proteomes" id="UP000051697"/>
    </source>
</evidence>
<dbReference type="GO" id="GO:0015199">
    <property type="term" value="F:amino-acid betaine transmembrane transporter activity"/>
    <property type="evidence" value="ECO:0007669"/>
    <property type="project" value="TreeGrafter"/>
</dbReference>
<dbReference type="SUPFAM" id="SSF103481">
    <property type="entry name" value="Multidrug resistance efflux transporter EmrE"/>
    <property type="match status" value="1"/>
</dbReference>
<keyword evidence="2" id="KW-0813">Transport</keyword>
<proteinExistence type="inferred from homology"/>
<comment type="similarity">
    <text evidence="7">Belongs to the drug/metabolite transporter (DMT) superfamily. Small multidrug resistance (SMR) (TC 2.A.7.1) family.</text>
</comment>
<dbReference type="OrthoDB" id="21828at2"/>
<dbReference type="AlphaFoldDB" id="A0A0R1RQG4"/>
<keyword evidence="3" id="KW-1003">Cell membrane</keyword>
<dbReference type="PANTHER" id="PTHR30561:SF1">
    <property type="entry name" value="MULTIDRUG TRANSPORTER EMRE"/>
    <property type="match status" value="1"/>
</dbReference>
<reference evidence="9 10" key="1">
    <citation type="journal article" date="2015" name="Genome Announc.">
        <title>Expanding the biotechnology potential of lactobacilli through comparative genomics of 213 strains and associated genera.</title>
        <authorList>
            <person name="Sun Z."/>
            <person name="Harris H.M."/>
            <person name="McCann A."/>
            <person name="Guo C."/>
            <person name="Argimon S."/>
            <person name="Zhang W."/>
            <person name="Yang X."/>
            <person name="Jeffery I.B."/>
            <person name="Cooney J.C."/>
            <person name="Kagawa T.F."/>
            <person name="Liu W."/>
            <person name="Song Y."/>
            <person name="Salvetti E."/>
            <person name="Wrobel A."/>
            <person name="Rasinkangas P."/>
            <person name="Parkhill J."/>
            <person name="Rea M.C."/>
            <person name="O'Sullivan O."/>
            <person name="Ritari J."/>
            <person name="Douillard F.P."/>
            <person name="Paul Ross R."/>
            <person name="Yang R."/>
            <person name="Briner A.E."/>
            <person name="Felis G.E."/>
            <person name="de Vos W.M."/>
            <person name="Barrangou R."/>
            <person name="Klaenhammer T.R."/>
            <person name="Caufield P.W."/>
            <person name="Cui Y."/>
            <person name="Zhang H."/>
            <person name="O'Toole P.W."/>
        </authorList>
    </citation>
    <scope>NUCLEOTIDE SEQUENCE [LARGE SCALE GENOMIC DNA]</scope>
    <source>
        <strain evidence="9 10">DSM 15707</strain>
    </source>
</reference>
<dbReference type="InterPro" id="IPR045324">
    <property type="entry name" value="Small_multidrug_res"/>
</dbReference>
<evidence type="ECO:0000256" key="8">
    <source>
        <dbReference type="SAM" id="Phobius"/>
    </source>
</evidence>
<name>A0A0R1RQG4_9LACO</name>
<comment type="caution">
    <text evidence="9">The sequence shown here is derived from an EMBL/GenBank/DDBJ whole genome shotgun (WGS) entry which is preliminary data.</text>
</comment>
<evidence type="ECO:0000256" key="2">
    <source>
        <dbReference type="ARBA" id="ARBA00022448"/>
    </source>
</evidence>
<keyword evidence="5 8" id="KW-1133">Transmembrane helix</keyword>
<dbReference type="Gene3D" id="1.10.3730.20">
    <property type="match status" value="1"/>
</dbReference>
<dbReference type="GO" id="GO:0015297">
    <property type="term" value="F:antiporter activity"/>
    <property type="evidence" value="ECO:0007669"/>
    <property type="project" value="TreeGrafter"/>
</dbReference>
<dbReference type="GO" id="GO:0005886">
    <property type="term" value="C:plasma membrane"/>
    <property type="evidence" value="ECO:0007669"/>
    <property type="project" value="UniProtKB-SubCell"/>
</dbReference>
<feature type="transmembrane region" description="Helical" evidence="8">
    <location>
        <begin position="84"/>
        <end position="103"/>
    </location>
</feature>
<dbReference type="STRING" id="1423778.FC70_GL001221"/>
<dbReference type="GO" id="GO:0015220">
    <property type="term" value="F:choline transmembrane transporter activity"/>
    <property type="evidence" value="ECO:0007669"/>
    <property type="project" value="TreeGrafter"/>
</dbReference>
<protein>
    <submittedName>
        <fullName evidence="9">Uncharacterized protein</fullName>
    </submittedName>
</protein>
<evidence type="ECO:0000313" key="9">
    <source>
        <dbReference type="EMBL" id="KRL55619.1"/>
    </source>
</evidence>
<accession>A0A0R1RQG4</accession>
<evidence type="ECO:0000256" key="6">
    <source>
        <dbReference type="ARBA" id="ARBA00023136"/>
    </source>
</evidence>
<dbReference type="InterPro" id="IPR037185">
    <property type="entry name" value="EmrE-like"/>
</dbReference>
<keyword evidence="4 7" id="KW-0812">Transmembrane</keyword>
<keyword evidence="6 8" id="KW-0472">Membrane</keyword>